<keyword evidence="2" id="KW-1185">Reference proteome</keyword>
<comment type="caution">
    <text evidence="1">The sequence shown here is derived from an EMBL/GenBank/DDBJ whole genome shotgun (WGS) entry which is preliminary data.</text>
</comment>
<sequence>MEAKVSFHVRRYLRECEERGARPSEVTVVSHLRETYAEYQRKPQAALRKMVTKVLKKTLPSGLDQADPSSSSSDKLKRVRKTSDTDSDDEQQIQALEQARIAGGAGNVLNRAIQQTYAHTADAAAVKKFKVVKKRVKTDVPAAERASAAEDASRGFVVERPTARYSDVGGIQAILQEVRELIEYPLTHPEVYVHLGVEPPRGVLLHGPPGTGKSMLAHAIAGECGATFLKISAPEVVSGMSGESEQKLRELFEEAIARAPSIVFIDEIDAITPKRETSARGMEKRIVAQLLTSTDSLSLENTGGKPVVLIGATNRPDALDSALRRAGRFDREICLGIPDEEAREKILRVLARKMTLEGDFDFAALARRTPGYVGADLVSLTKEAAVRAVNRIFTNANETNKAASTNDESHLPVETATSRVSTIEDAMEVDSSMEDVETTKEDEAILSAADELRAQVTPFTKAQLAPLSITMADFEAAISKVQPSSKREGFATISDVSWDDIGALSDVRDELSLAVVEPIAHPERFAALGLSMPAGVLLYGPPGCGKTLLAKAIAHESGANFISIKGPELLDKYVGESERSVRQVFQRARASSPCVIFFDELDALAPRRSGGGDTSGNGVSERVVNQLLTEMDGLDGRHNVFVIAATNRPDIIDPAMLRPGRLDKLLYVPLPQTSERLQILRKLSSKCALAPSVQLDVIAADPRCEGFSGADLSALVHEAGVTALRATDFATCDDDEATAKLAIQQDHFTSALDRVFPSVSRADQRMFDRMKKNLRKARSTISARTTSKSSDEGGRHDDSKENVERVEFN</sequence>
<protein>
    <submittedName>
        <fullName evidence="1">Uncharacterized protein</fullName>
    </submittedName>
</protein>
<name>A0ACC0WU46_9STRA</name>
<evidence type="ECO:0000313" key="1">
    <source>
        <dbReference type="EMBL" id="KAI9922127.1"/>
    </source>
</evidence>
<reference evidence="1 2" key="1">
    <citation type="journal article" date="2022" name="bioRxiv">
        <title>The genome of the oomycete Peronosclerospora sorghi, a cosmopolitan pathogen of maize and sorghum, is inflated with dispersed pseudogenes.</title>
        <authorList>
            <person name="Fletcher K."/>
            <person name="Martin F."/>
            <person name="Isakeit T."/>
            <person name="Cavanaugh K."/>
            <person name="Magill C."/>
            <person name="Michelmore R."/>
        </authorList>
    </citation>
    <scope>NUCLEOTIDE SEQUENCE [LARGE SCALE GENOMIC DNA]</scope>
    <source>
        <strain evidence="1">P6</strain>
    </source>
</reference>
<dbReference type="Proteomes" id="UP001163321">
    <property type="component" value="Chromosome 1"/>
</dbReference>
<accession>A0ACC0WU46</accession>
<dbReference type="EMBL" id="CM047580">
    <property type="protein sequence ID" value="KAI9922127.1"/>
    <property type="molecule type" value="Genomic_DNA"/>
</dbReference>
<evidence type="ECO:0000313" key="2">
    <source>
        <dbReference type="Proteomes" id="UP001163321"/>
    </source>
</evidence>
<organism evidence="1 2">
    <name type="scientific">Peronosclerospora sorghi</name>
    <dbReference type="NCBI Taxonomy" id="230839"/>
    <lineage>
        <taxon>Eukaryota</taxon>
        <taxon>Sar</taxon>
        <taxon>Stramenopiles</taxon>
        <taxon>Oomycota</taxon>
        <taxon>Peronosporomycetes</taxon>
        <taxon>Peronosporales</taxon>
        <taxon>Peronosporaceae</taxon>
        <taxon>Peronosclerospora</taxon>
    </lineage>
</organism>
<gene>
    <name evidence="1" type="ORF">PsorP6_001547</name>
</gene>
<proteinExistence type="predicted"/>